<dbReference type="Gene3D" id="3.40.50.720">
    <property type="entry name" value="NAD(P)-binding Rossmann-like Domain"/>
    <property type="match status" value="1"/>
</dbReference>
<protein>
    <submittedName>
        <fullName evidence="2">Saccharopine dehydrogenase</fullName>
    </submittedName>
</protein>
<evidence type="ECO:0000313" key="3">
    <source>
        <dbReference type="Proteomes" id="UP000738517"/>
    </source>
</evidence>
<dbReference type="InterPro" id="IPR036291">
    <property type="entry name" value="NAD(P)-bd_dom_sf"/>
</dbReference>
<dbReference type="EMBL" id="RSEJ01000006">
    <property type="protein sequence ID" value="NBI52457.1"/>
    <property type="molecule type" value="Genomic_DNA"/>
</dbReference>
<sequence length="648" mass="72707">MTDHTKKVIVLGGTGETGRRIILHLCTTHPKLEIASASRAPSQDTEYPSLQVTPIRLDIYNKQDTIETLAHFDLAIIALGPMDKVGALAHQCCLEAGIDCIDINDSLSAADEIYKLHDLARQQQNTILTGMGFTPGLSGLMLAKLAENNASSSGRYAIRAYMGAAYGGGETSPYAMLSGFKNTVTQILGGQRIEIPTPWKDDNAHFQFPEHPKPQALIPYSAVECAGLSHPNHPLKKNVQYLDTRYHIQYLGQGFARLMTAISLGQKGQQFMARKFYQSGQNIKAKGKADPDTILWVYPDNSPEQGLLIHGVISSYDLTALMACAATDVWLTGQFNALHGVFATDQLDGDIRKWLENTLASRGVTYRPADLAALHRDGIHFGWVEPVCGQVHRLSNYGANWYTREKQHPRMIPLQKQFLLESGIWKALRTQQSPLAFARFVIRTLMRWRRHNKQFATYQNRHSASLRQIWKQVTQDISMFTSGYSCARDVLGQDAAAPLYRQMFLETGKMEMRNLWPEPQLFSAFADPNQAALDYWLTFMRHYAALEVMHFNVDDQKPGQLTCRITDCAYAKMFVEQGCPELANLVREMEHEALMHLFSHTQLNVDWQSGDNGTAIIVITSATQTNTKEERNIEAIGNKPEHETICSC</sequence>
<evidence type="ECO:0000313" key="2">
    <source>
        <dbReference type="EMBL" id="NBI52457.1"/>
    </source>
</evidence>
<gene>
    <name evidence="2" type="ORF">EIZ48_07715</name>
</gene>
<dbReference type="Proteomes" id="UP000738517">
    <property type="component" value="Unassembled WGS sequence"/>
</dbReference>
<accession>A0ABW9YFR6</accession>
<dbReference type="Pfam" id="PF03435">
    <property type="entry name" value="Sacchrp_dh_NADP"/>
    <property type="match status" value="1"/>
</dbReference>
<dbReference type="SUPFAM" id="SSF51735">
    <property type="entry name" value="NAD(P)-binding Rossmann-fold domains"/>
    <property type="match status" value="1"/>
</dbReference>
<dbReference type="InterPro" id="IPR005097">
    <property type="entry name" value="Sacchrp_dh_NADP-bd"/>
</dbReference>
<dbReference type="PANTHER" id="PTHR43796:SF2">
    <property type="entry name" value="CARBOXYNORSPERMIDINE SYNTHASE"/>
    <property type="match status" value="1"/>
</dbReference>
<feature type="domain" description="Saccharopine dehydrogenase NADP binding" evidence="1">
    <location>
        <begin position="8"/>
        <end position="127"/>
    </location>
</feature>
<comment type="caution">
    <text evidence="2">The sequence shown here is derived from an EMBL/GenBank/DDBJ whole genome shotgun (WGS) entry which is preliminary data.</text>
</comment>
<proteinExistence type="predicted"/>
<dbReference type="PANTHER" id="PTHR43796">
    <property type="entry name" value="CARBOXYNORSPERMIDINE SYNTHASE"/>
    <property type="match status" value="1"/>
</dbReference>
<name>A0ABW9YFR6_9GAMM</name>
<dbReference type="RefSeq" id="WP_160649841.1">
    <property type="nucleotide sequence ID" value="NZ_RSEJ01000006.1"/>
</dbReference>
<reference evidence="2 3" key="1">
    <citation type="journal article" date="2017" name="Int. J. Syst. Evol. Microbiol.">
        <title>Photobacterium alginatilyticum sp. nov., a marine bacterium isolated from bottom seawater.</title>
        <authorList>
            <person name="Wang X."/>
            <person name="Wang Y."/>
            <person name="Yang X."/>
            <person name="Sun H."/>
            <person name="Li B."/>
            <person name="Zhang X.H."/>
        </authorList>
    </citation>
    <scope>NUCLEOTIDE SEQUENCE [LARGE SCALE GENOMIC DNA]</scope>
    <source>
        <strain evidence="2 3">P03D4</strain>
    </source>
</reference>
<evidence type="ECO:0000259" key="1">
    <source>
        <dbReference type="Pfam" id="PF03435"/>
    </source>
</evidence>
<organism evidence="2 3">
    <name type="scientific">Photobacterium alginatilyticum</name>
    <dbReference type="NCBI Taxonomy" id="1775171"/>
    <lineage>
        <taxon>Bacteria</taxon>
        <taxon>Pseudomonadati</taxon>
        <taxon>Pseudomonadota</taxon>
        <taxon>Gammaproteobacteria</taxon>
        <taxon>Vibrionales</taxon>
        <taxon>Vibrionaceae</taxon>
        <taxon>Photobacterium</taxon>
    </lineage>
</organism>
<keyword evidence="3" id="KW-1185">Reference proteome</keyword>